<dbReference type="EMBL" id="BTSY01000004">
    <property type="protein sequence ID" value="GMT25706.1"/>
    <property type="molecule type" value="Genomic_DNA"/>
</dbReference>
<dbReference type="AlphaFoldDB" id="A0AAV5W1L1"/>
<keyword evidence="2" id="KW-1185">Reference proteome</keyword>
<evidence type="ECO:0000313" key="2">
    <source>
        <dbReference type="Proteomes" id="UP001432322"/>
    </source>
</evidence>
<comment type="caution">
    <text evidence="1">The sequence shown here is derived from an EMBL/GenBank/DDBJ whole genome shotgun (WGS) entry which is preliminary data.</text>
</comment>
<organism evidence="1 2">
    <name type="scientific">Pristionchus fissidentatus</name>
    <dbReference type="NCBI Taxonomy" id="1538716"/>
    <lineage>
        <taxon>Eukaryota</taxon>
        <taxon>Metazoa</taxon>
        <taxon>Ecdysozoa</taxon>
        <taxon>Nematoda</taxon>
        <taxon>Chromadorea</taxon>
        <taxon>Rhabditida</taxon>
        <taxon>Rhabditina</taxon>
        <taxon>Diplogasteromorpha</taxon>
        <taxon>Diplogasteroidea</taxon>
        <taxon>Neodiplogasteridae</taxon>
        <taxon>Pristionchus</taxon>
    </lineage>
</organism>
<dbReference type="Proteomes" id="UP001432322">
    <property type="component" value="Unassembled WGS sequence"/>
</dbReference>
<proteinExistence type="predicted"/>
<sequence length="67" mass="7865">MNFREFVKSCLLKGTTLRASIIPEDNNSLQKKQFYIMNVARTDRHQTVIDALCRARPHLDAFRQQQT</sequence>
<accession>A0AAV5W1L1</accession>
<evidence type="ECO:0000313" key="1">
    <source>
        <dbReference type="EMBL" id="GMT25706.1"/>
    </source>
</evidence>
<reference evidence="1" key="1">
    <citation type="submission" date="2023-10" db="EMBL/GenBank/DDBJ databases">
        <title>Genome assembly of Pristionchus species.</title>
        <authorList>
            <person name="Yoshida K."/>
            <person name="Sommer R.J."/>
        </authorList>
    </citation>
    <scope>NUCLEOTIDE SEQUENCE</scope>
    <source>
        <strain evidence="1">RS5133</strain>
    </source>
</reference>
<gene>
    <name evidence="1" type="ORF">PFISCL1PPCAC_17003</name>
</gene>
<name>A0AAV5W1L1_9BILA</name>
<protein>
    <submittedName>
        <fullName evidence="1">Uncharacterized protein</fullName>
    </submittedName>
</protein>